<dbReference type="AlphaFoldDB" id="E9GJ37"/>
<evidence type="ECO:0000256" key="6">
    <source>
        <dbReference type="PIRSR" id="PIRSR604254-1"/>
    </source>
</evidence>
<dbReference type="OrthoDB" id="529367at2759"/>
<evidence type="ECO:0000313" key="10">
    <source>
        <dbReference type="Proteomes" id="UP000000305"/>
    </source>
</evidence>
<feature type="binding site" evidence="6">
    <location>
        <position position="323"/>
    </location>
    <ligand>
        <name>Zn(2+)</name>
        <dbReference type="ChEBI" id="CHEBI:29105"/>
    </ligand>
</feature>
<dbReference type="PhylomeDB" id="E9GJ37"/>
<organism evidence="9 10">
    <name type="scientific">Daphnia pulex</name>
    <name type="common">Water flea</name>
    <dbReference type="NCBI Taxonomy" id="6669"/>
    <lineage>
        <taxon>Eukaryota</taxon>
        <taxon>Metazoa</taxon>
        <taxon>Ecdysozoa</taxon>
        <taxon>Arthropoda</taxon>
        <taxon>Crustacea</taxon>
        <taxon>Branchiopoda</taxon>
        <taxon>Diplostraca</taxon>
        <taxon>Cladocera</taxon>
        <taxon>Anomopoda</taxon>
        <taxon>Daphniidae</taxon>
        <taxon>Daphnia</taxon>
    </lineage>
</organism>
<dbReference type="KEGG" id="dpx:DAPPUDRAFT_243559"/>
<dbReference type="GO" id="GO:0038023">
    <property type="term" value="F:signaling receptor activity"/>
    <property type="evidence" value="ECO:0000318"/>
    <property type="project" value="GO_Central"/>
</dbReference>
<feature type="binding site" evidence="6">
    <location>
        <position position="487"/>
    </location>
    <ligand>
        <name>Zn(2+)</name>
        <dbReference type="ChEBI" id="CHEBI:29105"/>
    </ligand>
</feature>
<gene>
    <name evidence="9" type="ORF">DAPPUDRAFT_243559</name>
</gene>
<dbReference type="PANTHER" id="PTHR20855:SF143">
    <property type="entry name" value="MEMBRANE PROGESTIN RECEPTOR EPSILON"/>
    <property type="match status" value="1"/>
</dbReference>
<feature type="region of interest" description="Disordered" evidence="7">
    <location>
        <begin position="41"/>
        <end position="65"/>
    </location>
</feature>
<dbReference type="GO" id="GO:0046872">
    <property type="term" value="F:metal ion binding"/>
    <property type="evidence" value="ECO:0007669"/>
    <property type="project" value="UniProtKB-KW"/>
</dbReference>
<dbReference type="PANTHER" id="PTHR20855">
    <property type="entry name" value="ADIPOR/PROGESTIN RECEPTOR-RELATED"/>
    <property type="match status" value="1"/>
</dbReference>
<keyword evidence="6" id="KW-0479">Metal-binding</keyword>
<evidence type="ECO:0000313" key="9">
    <source>
        <dbReference type="EMBL" id="EFX80378.1"/>
    </source>
</evidence>
<feature type="transmembrane region" description="Helical" evidence="8">
    <location>
        <begin position="523"/>
        <end position="549"/>
    </location>
</feature>
<feature type="region of interest" description="Disordered" evidence="7">
    <location>
        <begin position="136"/>
        <end position="164"/>
    </location>
</feature>
<evidence type="ECO:0000256" key="2">
    <source>
        <dbReference type="ARBA" id="ARBA00007018"/>
    </source>
</evidence>
<keyword evidence="6" id="KW-0862">Zinc</keyword>
<feature type="transmembrane region" description="Helical" evidence="8">
    <location>
        <begin position="373"/>
        <end position="395"/>
    </location>
</feature>
<reference evidence="9 10" key="1">
    <citation type="journal article" date="2011" name="Science">
        <title>The ecoresponsive genome of Daphnia pulex.</title>
        <authorList>
            <person name="Colbourne J.K."/>
            <person name="Pfrender M.E."/>
            <person name="Gilbert D."/>
            <person name="Thomas W.K."/>
            <person name="Tucker A."/>
            <person name="Oakley T.H."/>
            <person name="Tokishita S."/>
            <person name="Aerts A."/>
            <person name="Arnold G.J."/>
            <person name="Basu M.K."/>
            <person name="Bauer D.J."/>
            <person name="Caceres C.E."/>
            <person name="Carmel L."/>
            <person name="Casola C."/>
            <person name="Choi J.H."/>
            <person name="Detter J.C."/>
            <person name="Dong Q."/>
            <person name="Dusheyko S."/>
            <person name="Eads B.D."/>
            <person name="Frohlich T."/>
            <person name="Geiler-Samerotte K.A."/>
            <person name="Gerlach D."/>
            <person name="Hatcher P."/>
            <person name="Jogdeo S."/>
            <person name="Krijgsveld J."/>
            <person name="Kriventseva E.V."/>
            <person name="Kultz D."/>
            <person name="Laforsch C."/>
            <person name="Lindquist E."/>
            <person name="Lopez J."/>
            <person name="Manak J.R."/>
            <person name="Muller J."/>
            <person name="Pangilinan J."/>
            <person name="Patwardhan R.P."/>
            <person name="Pitluck S."/>
            <person name="Pritham E.J."/>
            <person name="Rechtsteiner A."/>
            <person name="Rho M."/>
            <person name="Rogozin I.B."/>
            <person name="Sakarya O."/>
            <person name="Salamov A."/>
            <person name="Schaack S."/>
            <person name="Shapiro H."/>
            <person name="Shiga Y."/>
            <person name="Skalitzky C."/>
            <person name="Smith Z."/>
            <person name="Souvorov A."/>
            <person name="Sung W."/>
            <person name="Tang Z."/>
            <person name="Tsuchiya D."/>
            <person name="Tu H."/>
            <person name="Vos H."/>
            <person name="Wang M."/>
            <person name="Wolf Y.I."/>
            <person name="Yamagata H."/>
            <person name="Yamada T."/>
            <person name="Ye Y."/>
            <person name="Shaw J.R."/>
            <person name="Andrews J."/>
            <person name="Crease T.J."/>
            <person name="Tang H."/>
            <person name="Lucas S.M."/>
            <person name="Robertson H.M."/>
            <person name="Bork P."/>
            <person name="Koonin E.V."/>
            <person name="Zdobnov E.M."/>
            <person name="Grigoriev I.V."/>
            <person name="Lynch M."/>
            <person name="Boore J.L."/>
        </authorList>
    </citation>
    <scope>NUCLEOTIDE SEQUENCE [LARGE SCALE GENOMIC DNA]</scope>
</reference>
<keyword evidence="3 8" id="KW-0812">Transmembrane</keyword>
<feature type="transmembrane region" description="Helical" evidence="8">
    <location>
        <begin position="334"/>
        <end position="353"/>
    </location>
</feature>
<dbReference type="GO" id="GO:0016020">
    <property type="term" value="C:membrane"/>
    <property type="evidence" value="ECO:0007669"/>
    <property type="project" value="UniProtKB-SubCell"/>
</dbReference>
<dbReference type="InterPro" id="IPR004254">
    <property type="entry name" value="AdipoR/HlyIII-related"/>
</dbReference>
<keyword evidence="5 8" id="KW-0472">Membrane</keyword>
<dbReference type="InParanoid" id="E9GJ37"/>
<feature type="transmembrane region" description="Helical" evidence="8">
    <location>
        <begin position="407"/>
        <end position="426"/>
    </location>
</feature>
<dbReference type="HOGENOM" id="CLU_482572_0_0_1"/>
<keyword evidence="4 8" id="KW-1133">Transmembrane helix</keyword>
<keyword evidence="10" id="KW-1185">Reference proteome</keyword>
<sequence>MAVGRATFTNQLGPAAREWPQIQNMCGGRQKRRTVIEIGCIDDDPPPTRQEEQRSDPGCCPPPPSHNLMYTRIEFDSENRITKIQRIARKKNCRPEDFGPDPTRPNNSGNRLIKVHSTHFVDIQEKEMTKGQVVAIDKSQSKEDDDSIQYFRPSSGEEISGAGVGGRRRRRRFAEWLPWKLFQDQMNPDKANHGWFIGRYARECLHILPNLPTCIKWPFHQTSVVLEWHQVDESLREPGIYYGYRPEVSSWIECCHSLFTANNETLNFWTHFFPTVFFIWRTVQLAGQWNSSKDDLHSAEYAQSFMAYMMTAILYPCMSAVAHGFSALSHRARAVLFFMDYAAINFYAYGSALLYRSYVLPDRWMENETGTNIYLTVCFVLSLASTALTCTSRAFVRDVVAQRLMRLAAFTLPYIWVSIPLFARLINCFGFDESTSCPTPDTLRAAKYHLCQVIVALMASFCYASHLPERVMPGTFDYVGHSHNLLHICGVTATLFQMEGALLDMEVRRSFLIQNHLAMVDPYWNFWVPVILLGGHVLLIAGFGLYIYWNEAATVECEKKKFKCH</sequence>
<comment type="subcellular location">
    <subcellularLocation>
        <location evidence="1">Membrane</location>
        <topology evidence="1">Multi-pass membrane protein</topology>
    </subcellularLocation>
</comment>
<protein>
    <submittedName>
        <fullName evidence="9">Uncharacterized protein</fullName>
    </submittedName>
</protein>
<evidence type="ECO:0000256" key="5">
    <source>
        <dbReference type="ARBA" id="ARBA00023136"/>
    </source>
</evidence>
<comment type="similarity">
    <text evidence="2">Belongs to the ADIPOR family.</text>
</comment>
<accession>E9GJ37</accession>
<name>E9GJ37_DAPPU</name>
<dbReference type="STRING" id="6669.E9GJ37"/>
<dbReference type="eggNOG" id="KOG0748">
    <property type="taxonomic scope" value="Eukaryota"/>
</dbReference>
<dbReference type="Pfam" id="PF03006">
    <property type="entry name" value="HlyIII"/>
    <property type="match status" value="1"/>
</dbReference>
<feature type="transmembrane region" description="Helical" evidence="8">
    <location>
        <begin position="305"/>
        <end position="322"/>
    </location>
</feature>
<dbReference type="Proteomes" id="UP000000305">
    <property type="component" value="Unassembled WGS sequence"/>
</dbReference>
<proteinExistence type="inferred from homology"/>
<evidence type="ECO:0000256" key="1">
    <source>
        <dbReference type="ARBA" id="ARBA00004141"/>
    </source>
</evidence>
<evidence type="ECO:0000256" key="4">
    <source>
        <dbReference type="ARBA" id="ARBA00022989"/>
    </source>
</evidence>
<dbReference type="EMBL" id="GL732547">
    <property type="protein sequence ID" value="EFX80378.1"/>
    <property type="molecule type" value="Genomic_DNA"/>
</dbReference>
<evidence type="ECO:0000256" key="8">
    <source>
        <dbReference type="SAM" id="Phobius"/>
    </source>
</evidence>
<evidence type="ECO:0000256" key="3">
    <source>
        <dbReference type="ARBA" id="ARBA00022692"/>
    </source>
</evidence>
<feature type="binding site" evidence="6">
    <location>
        <position position="483"/>
    </location>
    <ligand>
        <name>Zn(2+)</name>
        <dbReference type="ChEBI" id="CHEBI:29105"/>
    </ligand>
</feature>
<evidence type="ECO:0000256" key="7">
    <source>
        <dbReference type="SAM" id="MobiDB-lite"/>
    </source>
</evidence>